<accession>A0A4Q5AFV5</accession>
<proteinExistence type="predicted"/>
<sequence length="79" mass="8319">MCVAVGHLPGSAMRKTAQLLPGDALADVRDAYVIAFAALHMPDTLRDCNSDGATMARLKVLSGFDDDLAWECDAGRPAA</sequence>
<feature type="domain" description="Transposase IS110-like N-terminal" evidence="1">
    <location>
        <begin position="5"/>
        <end position="72"/>
    </location>
</feature>
<evidence type="ECO:0000259" key="1">
    <source>
        <dbReference type="Pfam" id="PF01548"/>
    </source>
</evidence>
<dbReference type="Pfam" id="PF01548">
    <property type="entry name" value="DEDD_Tnp_IS110"/>
    <property type="match status" value="1"/>
</dbReference>
<organism evidence="2 3">
    <name type="scientific">Bifidobacterium pseudolongum subsp. globosum</name>
    <dbReference type="NCBI Taxonomy" id="1690"/>
    <lineage>
        <taxon>Bacteria</taxon>
        <taxon>Bacillati</taxon>
        <taxon>Actinomycetota</taxon>
        <taxon>Actinomycetes</taxon>
        <taxon>Bifidobacteriales</taxon>
        <taxon>Bifidobacteriaceae</taxon>
        <taxon>Bifidobacterium</taxon>
    </lineage>
</organism>
<gene>
    <name evidence="2" type="ORF">PG2032B_0107</name>
</gene>
<dbReference type="EMBL" id="RYUQ01000001">
    <property type="protein sequence ID" value="RYQ27063.1"/>
    <property type="molecule type" value="Genomic_DNA"/>
</dbReference>
<evidence type="ECO:0000313" key="2">
    <source>
        <dbReference type="EMBL" id="RYQ27063.1"/>
    </source>
</evidence>
<evidence type="ECO:0000313" key="3">
    <source>
        <dbReference type="Proteomes" id="UP000292535"/>
    </source>
</evidence>
<dbReference type="InterPro" id="IPR002525">
    <property type="entry name" value="Transp_IS110-like_N"/>
</dbReference>
<dbReference type="GO" id="GO:0003677">
    <property type="term" value="F:DNA binding"/>
    <property type="evidence" value="ECO:0007669"/>
    <property type="project" value="InterPro"/>
</dbReference>
<reference evidence="2 3" key="1">
    <citation type="submission" date="2018-12" db="EMBL/GenBank/DDBJ databases">
        <title>Unveiling genomic diversity among members of the Bifidobacterium pseudolongum species, a widely distributed gut commensal of the animal kingdom.</title>
        <authorList>
            <person name="Lugli G.A."/>
            <person name="Duranti S."/>
            <person name="Albert K."/>
            <person name="Mancabelli L."/>
            <person name="Napoli S."/>
            <person name="Viappiani A."/>
            <person name="Anzalone R."/>
            <person name="Longhi G."/>
            <person name="Milani C."/>
            <person name="Turroni F."/>
            <person name="Alessandri G."/>
            <person name="Sela D.A."/>
            <person name="Van Sinderen D."/>
            <person name="Ventura M."/>
        </authorList>
    </citation>
    <scope>NUCLEOTIDE SEQUENCE [LARGE SCALE GENOMIC DNA]</scope>
    <source>
        <strain evidence="2 3">2032B</strain>
    </source>
</reference>
<dbReference type="GO" id="GO:0006313">
    <property type="term" value="P:DNA transposition"/>
    <property type="evidence" value="ECO:0007669"/>
    <property type="project" value="InterPro"/>
</dbReference>
<dbReference type="GO" id="GO:0004803">
    <property type="term" value="F:transposase activity"/>
    <property type="evidence" value="ECO:0007669"/>
    <property type="project" value="InterPro"/>
</dbReference>
<dbReference type="AlphaFoldDB" id="A0A4Q5AFV5"/>
<name>A0A4Q5AFV5_9BIFI</name>
<protein>
    <submittedName>
        <fullName evidence="2">Transposase</fullName>
    </submittedName>
</protein>
<comment type="caution">
    <text evidence="2">The sequence shown here is derived from an EMBL/GenBank/DDBJ whole genome shotgun (WGS) entry which is preliminary data.</text>
</comment>
<dbReference type="Proteomes" id="UP000292535">
    <property type="component" value="Unassembled WGS sequence"/>
</dbReference>